<feature type="DNA-binding region" description="H-T-H motif" evidence="4">
    <location>
        <begin position="10"/>
        <end position="29"/>
    </location>
</feature>
<dbReference type="InterPro" id="IPR049445">
    <property type="entry name" value="TetR_SbtR-like_C"/>
</dbReference>
<name>A0A263D927_9PSEU</name>
<accession>A0A263D927</accession>
<evidence type="ECO:0000313" key="7">
    <source>
        <dbReference type="EMBL" id="OZM75014.1"/>
    </source>
</evidence>
<feature type="compositionally biased region" description="Basic and acidic residues" evidence="5">
    <location>
        <begin position="184"/>
        <end position="200"/>
    </location>
</feature>
<feature type="region of interest" description="Disordered" evidence="5">
    <location>
        <begin position="172"/>
        <end position="200"/>
    </location>
</feature>
<dbReference type="Pfam" id="PF00440">
    <property type="entry name" value="TetR_N"/>
    <property type="match status" value="1"/>
</dbReference>
<dbReference type="EMBL" id="NKYE01000001">
    <property type="protein sequence ID" value="OZM75014.1"/>
    <property type="molecule type" value="Genomic_DNA"/>
</dbReference>
<dbReference type="InterPro" id="IPR009057">
    <property type="entry name" value="Homeodomain-like_sf"/>
</dbReference>
<dbReference type="InterPro" id="IPR036271">
    <property type="entry name" value="Tet_transcr_reg_TetR-rel_C_sf"/>
</dbReference>
<dbReference type="SUPFAM" id="SSF48498">
    <property type="entry name" value="Tetracyclin repressor-like, C-terminal domain"/>
    <property type="match status" value="1"/>
</dbReference>
<dbReference type="InterPro" id="IPR050109">
    <property type="entry name" value="HTH-type_TetR-like_transc_reg"/>
</dbReference>
<keyword evidence="3" id="KW-0804">Transcription</keyword>
<dbReference type="Gene3D" id="1.10.357.10">
    <property type="entry name" value="Tetracycline Repressor, domain 2"/>
    <property type="match status" value="1"/>
</dbReference>
<dbReference type="PROSITE" id="PS50977">
    <property type="entry name" value="HTH_TETR_2"/>
    <property type="match status" value="1"/>
</dbReference>
<dbReference type="OrthoDB" id="3192968at2"/>
<dbReference type="AlphaFoldDB" id="A0A263D927"/>
<dbReference type="SUPFAM" id="SSF46689">
    <property type="entry name" value="Homeodomain-like"/>
    <property type="match status" value="1"/>
</dbReference>
<keyword evidence="2 4" id="KW-0238">DNA-binding</keyword>
<evidence type="ECO:0000313" key="8">
    <source>
        <dbReference type="Proteomes" id="UP000242444"/>
    </source>
</evidence>
<gene>
    <name evidence="7" type="ORF">CFN78_02165</name>
</gene>
<dbReference type="GO" id="GO:0000976">
    <property type="term" value="F:transcription cis-regulatory region binding"/>
    <property type="evidence" value="ECO:0007669"/>
    <property type="project" value="TreeGrafter"/>
</dbReference>
<dbReference type="Pfam" id="PF21597">
    <property type="entry name" value="TetR_C_43"/>
    <property type="match status" value="1"/>
</dbReference>
<dbReference type="Proteomes" id="UP000242444">
    <property type="component" value="Unassembled WGS sequence"/>
</dbReference>
<dbReference type="InParanoid" id="A0A263D927"/>
<dbReference type="GO" id="GO:0003700">
    <property type="term" value="F:DNA-binding transcription factor activity"/>
    <property type="evidence" value="ECO:0007669"/>
    <property type="project" value="TreeGrafter"/>
</dbReference>
<evidence type="ECO:0000256" key="1">
    <source>
        <dbReference type="ARBA" id="ARBA00023015"/>
    </source>
</evidence>
<evidence type="ECO:0000259" key="6">
    <source>
        <dbReference type="PROSITE" id="PS50977"/>
    </source>
</evidence>
<protein>
    <submittedName>
        <fullName evidence="7">TetR family transcriptional regulator</fullName>
    </submittedName>
</protein>
<keyword evidence="8" id="KW-1185">Reference proteome</keyword>
<dbReference type="InterPro" id="IPR001647">
    <property type="entry name" value="HTH_TetR"/>
</dbReference>
<evidence type="ECO:0000256" key="5">
    <source>
        <dbReference type="SAM" id="MobiDB-lite"/>
    </source>
</evidence>
<sequence length="200" mass="21647">MFAERGPDAPMEEIARRAGVGVGTLYRRFPDREALLRAVTVDNFNGVVSDGRTAAAEEPNAWLALCRFVRECVESRMGVALLPQSGRSSAIIRDDPHARDAHLAMVKMVQGLVNAAKDEGALRDDVEAGDVVVLLSLLLRPVYHPTPEVGMVAAARSVTVVLDGLRARSAVSPLPGRSLTGDDLTPREPRAMADEHPEYR</sequence>
<reference evidence="7 8" key="1">
    <citation type="submission" date="2017-07" db="EMBL/GenBank/DDBJ databases">
        <title>Amycolatopsis antarcticus sp. nov., isolated from the surface of an Antarcticus brown macroalga.</title>
        <authorList>
            <person name="Wang J."/>
            <person name="Leiva S."/>
            <person name="Huang J."/>
            <person name="Huang Y."/>
        </authorList>
    </citation>
    <scope>NUCLEOTIDE SEQUENCE [LARGE SCALE GENOMIC DNA]</scope>
    <source>
        <strain evidence="7 8">AU-G6</strain>
    </source>
</reference>
<keyword evidence="1" id="KW-0805">Transcription regulation</keyword>
<evidence type="ECO:0000256" key="4">
    <source>
        <dbReference type="PROSITE-ProRule" id="PRU00335"/>
    </source>
</evidence>
<proteinExistence type="predicted"/>
<dbReference type="PANTHER" id="PTHR30055:SF234">
    <property type="entry name" value="HTH-TYPE TRANSCRIPTIONAL REGULATOR BETI"/>
    <property type="match status" value="1"/>
</dbReference>
<comment type="caution">
    <text evidence="7">The sequence shown here is derived from an EMBL/GenBank/DDBJ whole genome shotgun (WGS) entry which is preliminary data.</text>
</comment>
<evidence type="ECO:0000256" key="3">
    <source>
        <dbReference type="ARBA" id="ARBA00023163"/>
    </source>
</evidence>
<organism evidence="7 8">
    <name type="scientific">Amycolatopsis antarctica</name>
    <dbReference type="NCBI Taxonomy" id="1854586"/>
    <lineage>
        <taxon>Bacteria</taxon>
        <taxon>Bacillati</taxon>
        <taxon>Actinomycetota</taxon>
        <taxon>Actinomycetes</taxon>
        <taxon>Pseudonocardiales</taxon>
        <taxon>Pseudonocardiaceae</taxon>
        <taxon>Amycolatopsis</taxon>
    </lineage>
</organism>
<evidence type="ECO:0000256" key="2">
    <source>
        <dbReference type="ARBA" id="ARBA00023125"/>
    </source>
</evidence>
<dbReference type="PANTHER" id="PTHR30055">
    <property type="entry name" value="HTH-TYPE TRANSCRIPTIONAL REGULATOR RUTR"/>
    <property type="match status" value="1"/>
</dbReference>
<feature type="domain" description="HTH tetR-type" evidence="6">
    <location>
        <begin position="1"/>
        <end position="47"/>
    </location>
</feature>